<dbReference type="InParanoid" id="E2B706"/>
<dbReference type="AlphaFoldDB" id="E2B706"/>
<feature type="non-terminal residue" evidence="2">
    <location>
        <position position="134"/>
    </location>
</feature>
<organism evidence="3">
    <name type="scientific">Harpegnathos saltator</name>
    <name type="common">Jerdon's jumping ant</name>
    <dbReference type="NCBI Taxonomy" id="610380"/>
    <lineage>
        <taxon>Eukaryota</taxon>
        <taxon>Metazoa</taxon>
        <taxon>Ecdysozoa</taxon>
        <taxon>Arthropoda</taxon>
        <taxon>Hexapoda</taxon>
        <taxon>Insecta</taxon>
        <taxon>Pterygota</taxon>
        <taxon>Neoptera</taxon>
        <taxon>Endopterygota</taxon>
        <taxon>Hymenoptera</taxon>
        <taxon>Apocrita</taxon>
        <taxon>Aculeata</taxon>
        <taxon>Formicoidea</taxon>
        <taxon>Formicidae</taxon>
        <taxon>Ponerinae</taxon>
        <taxon>Ponerini</taxon>
        <taxon>Harpegnathos</taxon>
    </lineage>
</organism>
<dbReference type="EMBL" id="GL446084">
    <property type="protein sequence ID" value="EFN88524.1"/>
    <property type="molecule type" value="Genomic_DNA"/>
</dbReference>
<reference evidence="2 3" key="1">
    <citation type="journal article" date="2010" name="Science">
        <title>Genomic comparison of the ants Camponotus floridanus and Harpegnathos saltator.</title>
        <authorList>
            <person name="Bonasio R."/>
            <person name="Zhang G."/>
            <person name="Ye C."/>
            <person name="Mutti N.S."/>
            <person name="Fang X."/>
            <person name="Qin N."/>
            <person name="Donahue G."/>
            <person name="Yang P."/>
            <person name="Li Q."/>
            <person name="Li C."/>
            <person name="Zhang P."/>
            <person name="Huang Z."/>
            <person name="Berger S.L."/>
            <person name="Reinberg D."/>
            <person name="Wang J."/>
            <person name="Liebig J."/>
        </authorList>
    </citation>
    <scope>NUCLEOTIDE SEQUENCE [LARGE SCALE GENOMIC DNA]</scope>
    <source>
        <strain evidence="2 3">R22 G/1</strain>
    </source>
</reference>
<name>E2B706_HARSA</name>
<evidence type="ECO:0000313" key="3">
    <source>
        <dbReference type="Proteomes" id="UP000008237"/>
    </source>
</evidence>
<protein>
    <recommendedName>
        <fullName evidence="1">Retrotransposon gag domain-containing protein</fullName>
    </recommendedName>
</protein>
<keyword evidence="3" id="KW-1185">Reference proteome</keyword>
<evidence type="ECO:0000313" key="2">
    <source>
        <dbReference type="EMBL" id="EFN88524.1"/>
    </source>
</evidence>
<feature type="non-terminal residue" evidence="2">
    <location>
        <position position="1"/>
    </location>
</feature>
<dbReference type="Proteomes" id="UP000008237">
    <property type="component" value="Unassembled WGS sequence"/>
</dbReference>
<accession>E2B706</accession>
<proteinExistence type="predicted"/>
<feature type="domain" description="Retrotransposon gag" evidence="1">
    <location>
        <begin position="24"/>
        <end position="96"/>
    </location>
</feature>
<sequence>TFLLRISEGRDVIPIADEDLFKCLPFFLTGIALQWYRMKRSRWVSWRKFAGAMRARFGDPDFQFALRDEIMRRTQGEHEPVADYLTCILGLFGRLDPPWGEVEQLNYAYRNMLPRLQVAVHRDDFEDFDALERL</sequence>
<dbReference type="InterPro" id="IPR005162">
    <property type="entry name" value="Retrotrans_gag_dom"/>
</dbReference>
<gene>
    <name evidence="2" type="ORF">EAI_13201</name>
</gene>
<evidence type="ECO:0000259" key="1">
    <source>
        <dbReference type="Pfam" id="PF03732"/>
    </source>
</evidence>
<dbReference type="Pfam" id="PF03732">
    <property type="entry name" value="Retrotrans_gag"/>
    <property type="match status" value="1"/>
</dbReference>
<dbReference type="OMA" id="IFRRLEP"/>